<comment type="caution">
    <text evidence="2">The sequence shown here is derived from an EMBL/GenBank/DDBJ whole genome shotgun (WGS) entry which is preliminary data.</text>
</comment>
<gene>
    <name evidence="2" type="ORF">FGF67_07705</name>
</gene>
<protein>
    <submittedName>
        <fullName evidence="2">Helix-turn-helix domain-containing protein</fullName>
    </submittedName>
</protein>
<dbReference type="GO" id="GO:0003677">
    <property type="term" value="F:DNA binding"/>
    <property type="evidence" value="ECO:0007669"/>
    <property type="project" value="InterPro"/>
</dbReference>
<dbReference type="InterPro" id="IPR010093">
    <property type="entry name" value="SinI_DNA-bd"/>
</dbReference>
<feature type="domain" description="Helix-turn-helix" evidence="1">
    <location>
        <begin position="41"/>
        <end position="86"/>
    </location>
</feature>
<name>A0A5C4SLH1_9FLAO</name>
<dbReference type="OrthoDB" id="1366685at2"/>
<dbReference type="AlphaFoldDB" id="A0A5C4SLH1"/>
<evidence type="ECO:0000259" key="1">
    <source>
        <dbReference type="Pfam" id="PF12728"/>
    </source>
</evidence>
<proteinExistence type="predicted"/>
<dbReference type="Pfam" id="PF12728">
    <property type="entry name" value="HTH_17"/>
    <property type="match status" value="1"/>
</dbReference>
<dbReference type="InterPro" id="IPR041657">
    <property type="entry name" value="HTH_17"/>
</dbReference>
<keyword evidence="3" id="KW-1185">Reference proteome</keyword>
<evidence type="ECO:0000313" key="2">
    <source>
        <dbReference type="EMBL" id="TNJ44522.1"/>
    </source>
</evidence>
<organism evidence="2 3">
    <name type="scientific">Allotamlana fucoidanivorans</name>
    <dbReference type="NCBI Taxonomy" id="2583814"/>
    <lineage>
        <taxon>Bacteria</taxon>
        <taxon>Pseudomonadati</taxon>
        <taxon>Bacteroidota</taxon>
        <taxon>Flavobacteriia</taxon>
        <taxon>Flavobacteriales</taxon>
        <taxon>Flavobacteriaceae</taxon>
        <taxon>Allotamlana</taxon>
    </lineage>
</organism>
<dbReference type="Proteomes" id="UP000308713">
    <property type="component" value="Unassembled WGS sequence"/>
</dbReference>
<sequence length="95" mass="10908">MEGIILQNVDKKKFTELFNKVHKLSEDVQLLIDNKFSENVTPVQAAEEQNCSVQTIYAQIKKGVYPASKVGRKLLIKRSDLENALKEVKSLKYKR</sequence>
<reference evidence="2 3" key="1">
    <citation type="submission" date="2019-05" db="EMBL/GenBank/DDBJ databases">
        <title>Tamlana fucoidanivorans sp. nov., isolated from the surface of algae collected from Fujian province in China.</title>
        <authorList>
            <person name="Li J."/>
        </authorList>
    </citation>
    <scope>NUCLEOTIDE SEQUENCE [LARGE SCALE GENOMIC DNA]</scope>
    <source>
        <strain evidence="2 3">CW2-9</strain>
    </source>
</reference>
<evidence type="ECO:0000313" key="3">
    <source>
        <dbReference type="Proteomes" id="UP000308713"/>
    </source>
</evidence>
<accession>A0A5C4SLH1</accession>
<dbReference type="RefSeq" id="WP_139696416.1">
    <property type="nucleotide sequence ID" value="NZ_CP074074.1"/>
</dbReference>
<dbReference type="EMBL" id="VDCS01000007">
    <property type="protein sequence ID" value="TNJ44522.1"/>
    <property type="molecule type" value="Genomic_DNA"/>
</dbReference>
<dbReference type="NCBIfam" id="TIGR01764">
    <property type="entry name" value="excise"/>
    <property type="match status" value="1"/>
</dbReference>